<dbReference type="AlphaFoldDB" id="A0A1V9FM44"/>
<evidence type="ECO:0008006" key="3">
    <source>
        <dbReference type="Google" id="ProtNLM"/>
    </source>
</evidence>
<accession>A0A1V9FM44</accession>
<dbReference type="Gene3D" id="3.40.630.30">
    <property type="match status" value="1"/>
</dbReference>
<dbReference type="SUPFAM" id="SSF55729">
    <property type="entry name" value="Acyl-CoA N-acyltransferases (Nat)"/>
    <property type="match status" value="1"/>
</dbReference>
<sequence length="301" mass="35424">MHRNLQYLQRKHIDTQQWDRCIANAANGLLYAHSFYLDYMAGNWDALVLGDYEAVMPLTWRKKWGIRYVYRPAFIQQLGIFTGTELTVELVNRFLNELPAHFRFADFFLNYAHPQTGLPGHSNFLLPLQLSYEQLRANYKHDLVKNLKRTSRFNLLYSKENTYKESLAAFRDLYGNRIAHVTDDDYSRFEKVLAYLNERNNLVARSVTEDGKLLSKGMLLRDKHRLYLIASVTWPEGRNKGANHFLIDRLIDEFAGSSLVLDFEGSDIPGIAHFYKNFGSFDQPYYHFYYNKLPWPVRLLK</sequence>
<dbReference type="EMBL" id="LWBP01000178">
    <property type="protein sequence ID" value="OQP59361.1"/>
    <property type="molecule type" value="Genomic_DNA"/>
</dbReference>
<dbReference type="InterPro" id="IPR016181">
    <property type="entry name" value="Acyl_CoA_acyltransferase"/>
</dbReference>
<reference evidence="2" key="1">
    <citation type="submission" date="2016-04" db="EMBL/GenBank/DDBJ databases">
        <authorList>
            <person name="Chen L."/>
            <person name="Zhuang W."/>
            <person name="Wang G."/>
        </authorList>
    </citation>
    <scope>NUCLEOTIDE SEQUENCE [LARGE SCALE GENOMIC DNA]</scope>
    <source>
        <strain evidence="2">208</strain>
    </source>
</reference>
<dbReference type="Proteomes" id="UP000192276">
    <property type="component" value="Unassembled WGS sequence"/>
</dbReference>
<dbReference type="RefSeq" id="WP_081164611.1">
    <property type="nucleotide sequence ID" value="NZ_LWBP01000178.1"/>
</dbReference>
<gene>
    <name evidence="1" type="ORF">A4R26_21320</name>
</gene>
<name>A0A1V9FM44_9BACT</name>
<evidence type="ECO:0000313" key="1">
    <source>
        <dbReference type="EMBL" id="OQP59361.1"/>
    </source>
</evidence>
<evidence type="ECO:0000313" key="2">
    <source>
        <dbReference type="Proteomes" id="UP000192276"/>
    </source>
</evidence>
<protein>
    <recommendedName>
        <fullName evidence="3">BioF2-like acetyltransferase domain-containing protein</fullName>
    </recommendedName>
</protein>
<keyword evidence="2" id="KW-1185">Reference proteome</keyword>
<comment type="caution">
    <text evidence="1">The sequence shown here is derived from an EMBL/GenBank/DDBJ whole genome shotgun (WGS) entry which is preliminary data.</text>
</comment>
<organism evidence="1 2">
    <name type="scientific">Niastella populi</name>
    <dbReference type="NCBI Taxonomy" id="550983"/>
    <lineage>
        <taxon>Bacteria</taxon>
        <taxon>Pseudomonadati</taxon>
        <taxon>Bacteroidota</taxon>
        <taxon>Chitinophagia</taxon>
        <taxon>Chitinophagales</taxon>
        <taxon>Chitinophagaceae</taxon>
        <taxon>Niastella</taxon>
    </lineage>
</organism>
<dbReference type="OrthoDB" id="1113003at2"/>
<proteinExistence type="predicted"/>
<dbReference type="STRING" id="550983.A4R26_21320"/>